<evidence type="ECO:0000256" key="5">
    <source>
        <dbReference type="ARBA" id="ARBA00022842"/>
    </source>
</evidence>
<dbReference type="SUPFAM" id="SSF48576">
    <property type="entry name" value="Terpenoid synthases"/>
    <property type="match status" value="1"/>
</dbReference>
<keyword evidence="4" id="KW-0479">Metal-binding</keyword>
<evidence type="ECO:0000256" key="1">
    <source>
        <dbReference type="ARBA" id="ARBA00001946"/>
    </source>
</evidence>
<evidence type="ECO:0000256" key="3">
    <source>
        <dbReference type="ARBA" id="ARBA00022679"/>
    </source>
</evidence>
<name>A0ABP8MH89_9BACT</name>
<sequence length="322" mass="35912">MQSFRSLVQQFEQRVSAPDLFPVHPQNLYDPCRYLLSLGGKRIRPVVCLMAHELFAPIKEEAWNAALAIELFHNFTLIHDDIMDKAPLRRGFPTIHAKYGLTAGILGGDAMSIYAYQALSRVTTNFREVLDVFNTTAIQVCDGQQMDMDFESRNDVSSEEYIEMISLKTSVLLAASLKIGALVAGADTQAAEALYAFGKHLGIAFQLQDDYLDAFGTSKIGKQVGGDILANKKTYLHIQAVDHAASTQLASIEAWQDRHDAPEQKVTAMLDIFRDTQADEKCREAVAYYSGKAFEKLSEVSIPEDKKANLHSLAKDLLYREQ</sequence>
<dbReference type="EMBL" id="BAABEZ010000004">
    <property type="protein sequence ID" value="GAA4450302.1"/>
    <property type="molecule type" value="Genomic_DNA"/>
</dbReference>
<evidence type="ECO:0000256" key="6">
    <source>
        <dbReference type="RuleBase" id="RU004466"/>
    </source>
</evidence>
<dbReference type="PROSITE" id="PS00444">
    <property type="entry name" value="POLYPRENYL_SYNTHASE_2"/>
    <property type="match status" value="1"/>
</dbReference>
<dbReference type="Gene3D" id="1.10.600.10">
    <property type="entry name" value="Farnesyl Diphosphate Synthase"/>
    <property type="match status" value="1"/>
</dbReference>
<evidence type="ECO:0000256" key="4">
    <source>
        <dbReference type="ARBA" id="ARBA00022723"/>
    </source>
</evidence>
<dbReference type="InterPro" id="IPR000092">
    <property type="entry name" value="Polyprenyl_synt"/>
</dbReference>
<dbReference type="Proteomes" id="UP001501410">
    <property type="component" value="Unassembled WGS sequence"/>
</dbReference>
<organism evidence="7 8">
    <name type="scientific">Rurimicrobium arvi</name>
    <dbReference type="NCBI Taxonomy" id="2049916"/>
    <lineage>
        <taxon>Bacteria</taxon>
        <taxon>Pseudomonadati</taxon>
        <taxon>Bacteroidota</taxon>
        <taxon>Chitinophagia</taxon>
        <taxon>Chitinophagales</taxon>
        <taxon>Chitinophagaceae</taxon>
        <taxon>Rurimicrobium</taxon>
    </lineage>
</organism>
<dbReference type="Pfam" id="PF00348">
    <property type="entry name" value="polyprenyl_synt"/>
    <property type="match status" value="1"/>
</dbReference>
<dbReference type="InterPro" id="IPR033749">
    <property type="entry name" value="Polyprenyl_synt_CS"/>
</dbReference>
<comment type="cofactor">
    <cofactor evidence="1">
        <name>Mg(2+)</name>
        <dbReference type="ChEBI" id="CHEBI:18420"/>
    </cofactor>
</comment>
<dbReference type="InterPro" id="IPR008949">
    <property type="entry name" value="Isoprenoid_synthase_dom_sf"/>
</dbReference>
<reference evidence="8" key="1">
    <citation type="journal article" date="2019" name="Int. J. Syst. Evol. Microbiol.">
        <title>The Global Catalogue of Microorganisms (GCM) 10K type strain sequencing project: providing services to taxonomists for standard genome sequencing and annotation.</title>
        <authorList>
            <consortium name="The Broad Institute Genomics Platform"/>
            <consortium name="The Broad Institute Genome Sequencing Center for Infectious Disease"/>
            <person name="Wu L."/>
            <person name="Ma J."/>
        </authorList>
    </citation>
    <scope>NUCLEOTIDE SEQUENCE [LARGE SCALE GENOMIC DNA]</scope>
    <source>
        <strain evidence="8">JCM 31921</strain>
    </source>
</reference>
<accession>A0ABP8MH89</accession>
<dbReference type="PANTHER" id="PTHR12001:SF85">
    <property type="entry name" value="SHORT CHAIN ISOPRENYL DIPHOSPHATE SYNTHASE"/>
    <property type="match status" value="1"/>
</dbReference>
<dbReference type="PROSITE" id="PS00723">
    <property type="entry name" value="POLYPRENYL_SYNTHASE_1"/>
    <property type="match status" value="1"/>
</dbReference>
<proteinExistence type="inferred from homology"/>
<comment type="similarity">
    <text evidence="2 6">Belongs to the FPP/GGPP synthase family.</text>
</comment>
<keyword evidence="5" id="KW-0460">Magnesium</keyword>
<gene>
    <name evidence="7" type="ORF">GCM10023092_05930</name>
</gene>
<dbReference type="RefSeq" id="WP_344822551.1">
    <property type="nucleotide sequence ID" value="NZ_BAABEZ010000004.1"/>
</dbReference>
<keyword evidence="8" id="KW-1185">Reference proteome</keyword>
<keyword evidence="3 6" id="KW-0808">Transferase</keyword>
<evidence type="ECO:0000256" key="2">
    <source>
        <dbReference type="ARBA" id="ARBA00006706"/>
    </source>
</evidence>
<dbReference type="SFLD" id="SFLDG01017">
    <property type="entry name" value="Polyprenyl_Transferase_Like"/>
    <property type="match status" value="1"/>
</dbReference>
<evidence type="ECO:0000313" key="7">
    <source>
        <dbReference type="EMBL" id="GAA4450302.1"/>
    </source>
</evidence>
<evidence type="ECO:0000313" key="8">
    <source>
        <dbReference type="Proteomes" id="UP001501410"/>
    </source>
</evidence>
<dbReference type="PANTHER" id="PTHR12001">
    <property type="entry name" value="GERANYLGERANYL PYROPHOSPHATE SYNTHASE"/>
    <property type="match status" value="1"/>
</dbReference>
<comment type="caution">
    <text evidence="7">The sequence shown here is derived from an EMBL/GenBank/DDBJ whole genome shotgun (WGS) entry which is preliminary data.</text>
</comment>
<protein>
    <submittedName>
        <fullName evidence="7">Polyprenyl synthetase family protein</fullName>
    </submittedName>
</protein>
<dbReference type="SFLD" id="SFLDS00005">
    <property type="entry name" value="Isoprenoid_Synthase_Type_I"/>
    <property type="match status" value="1"/>
</dbReference>
<dbReference type="CDD" id="cd00685">
    <property type="entry name" value="Trans_IPPS_HT"/>
    <property type="match status" value="1"/>
</dbReference>